<comment type="caution">
    <text evidence="2">The sequence shown here is derived from an EMBL/GenBank/DDBJ whole genome shotgun (WGS) entry which is preliminary data.</text>
</comment>
<dbReference type="Proteomes" id="UP000582837">
    <property type="component" value="Unassembled WGS sequence"/>
</dbReference>
<gene>
    <name evidence="2" type="ORF">HNQ61_005188</name>
</gene>
<accession>A0A841H6B6</accession>
<reference evidence="2 3" key="1">
    <citation type="submission" date="2020-08" db="EMBL/GenBank/DDBJ databases">
        <title>Genomic Encyclopedia of Type Strains, Phase IV (KMG-IV): sequencing the most valuable type-strain genomes for metagenomic binning, comparative biology and taxonomic classification.</title>
        <authorList>
            <person name="Goeker M."/>
        </authorList>
    </citation>
    <scope>NUCLEOTIDE SEQUENCE [LARGE SCALE GENOMIC DNA]</scope>
    <source>
        <strain evidence="2 3">DSM 29007</strain>
    </source>
</reference>
<evidence type="ECO:0000256" key="1">
    <source>
        <dbReference type="SAM" id="MobiDB-lite"/>
    </source>
</evidence>
<sequence length="80" mass="8458">MQVMGLGQARQSAGRGGFRQCGAMRTSVRATRERSRTNEIPAFRILSPVRATHGGHCPAAGRAPTFPLAPRAASLGVLDN</sequence>
<dbReference type="EMBL" id="JACHIA010000025">
    <property type="protein sequence ID" value="MBB6073518.1"/>
    <property type="molecule type" value="Genomic_DNA"/>
</dbReference>
<evidence type="ECO:0000313" key="3">
    <source>
        <dbReference type="Proteomes" id="UP000582837"/>
    </source>
</evidence>
<protein>
    <submittedName>
        <fullName evidence="2">Uncharacterized protein</fullName>
    </submittedName>
</protein>
<keyword evidence="3" id="KW-1185">Reference proteome</keyword>
<name>A0A841H6B6_9BACT</name>
<feature type="region of interest" description="Disordered" evidence="1">
    <location>
        <begin position="1"/>
        <end position="36"/>
    </location>
</feature>
<organism evidence="2 3">
    <name type="scientific">Longimicrobium terrae</name>
    <dbReference type="NCBI Taxonomy" id="1639882"/>
    <lineage>
        <taxon>Bacteria</taxon>
        <taxon>Pseudomonadati</taxon>
        <taxon>Gemmatimonadota</taxon>
        <taxon>Longimicrobiia</taxon>
        <taxon>Longimicrobiales</taxon>
        <taxon>Longimicrobiaceae</taxon>
        <taxon>Longimicrobium</taxon>
    </lineage>
</organism>
<dbReference type="AlphaFoldDB" id="A0A841H6B6"/>
<proteinExistence type="predicted"/>
<evidence type="ECO:0000313" key="2">
    <source>
        <dbReference type="EMBL" id="MBB6073518.1"/>
    </source>
</evidence>